<dbReference type="Proteomes" id="UP000000763">
    <property type="component" value="Chromosome 8"/>
</dbReference>
<dbReference type="EMBL" id="AP008214">
    <property type="protein sequence ID" value="BAH94096.1"/>
    <property type="molecule type" value="Genomic_DNA"/>
</dbReference>
<reference evidence="2" key="2">
    <citation type="journal article" date="2008" name="Nucleic Acids Res.">
        <title>The rice annotation project database (RAP-DB): 2008 update.</title>
        <authorList>
            <consortium name="The rice annotation project (RAP)"/>
        </authorList>
    </citation>
    <scope>GENOME REANNOTATION</scope>
    <source>
        <strain evidence="2">cv. Nipponbare</strain>
    </source>
</reference>
<dbReference type="KEGG" id="dosa:Os08g0130700"/>
<sequence length="107" mass="12370">MLRENLPLPVLRLRPSRSISSLMVEHSFSRSATRCFMLSMPSRRAWFSREARGQPGRYCSPEMVGMSCLEPPSRFSETMRHSAMELRSWSCSKKRTCTMTRSGSRSF</sequence>
<dbReference type="Gramene" id="Os08t0130700-01">
    <property type="protein sequence ID" value="Os08t0130700-01"/>
    <property type="gene ID" value="Os08g0130700"/>
</dbReference>
<name>A0A0P0XBR0_ORYSJ</name>
<reference evidence="1 2" key="1">
    <citation type="journal article" date="2005" name="Nature">
        <title>The map-based sequence of the rice genome.</title>
        <authorList>
            <consortium name="International rice genome sequencing project (IRGSP)"/>
            <person name="Matsumoto T."/>
            <person name="Wu J."/>
            <person name="Kanamori H."/>
            <person name="Katayose Y."/>
            <person name="Fujisawa M."/>
            <person name="Namiki N."/>
            <person name="Mizuno H."/>
            <person name="Yamamoto K."/>
            <person name="Antonio B.A."/>
            <person name="Baba T."/>
            <person name="Sakata K."/>
            <person name="Nagamura Y."/>
            <person name="Aoki H."/>
            <person name="Arikawa K."/>
            <person name="Arita K."/>
            <person name="Bito T."/>
            <person name="Chiden Y."/>
            <person name="Fujitsuka N."/>
            <person name="Fukunaka R."/>
            <person name="Hamada M."/>
            <person name="Harada C."/>
            <person name="Hayashi A."/>
            <person name="Hijishita S."/>
            <person name="Honda M."/>
            <person name="Hosokawa S."/>
            <person name="Ichikawa Y."/>
            <person name="Idonuma A."/>
            <person name="Iijima M."/>
            <person name="Ikeda M."/>
            <person name="Ikeno M."/>
            <person name="Ito K."/>
            <person name="Ito S."/>
            <person name="Ito T."/>
            <person name="Ito Y."/>
            <person name="Ito Y."/>
            <person name="Iwabuchi A."/>
            <person name="Kamiya K."/>
            <person name="Karasawa W."/>
            <person name="Kurita K."/>
            <person name="Katagiri S."/>
            <person name="Kikuta A."/>
            <person name="Kobayashi H."/>
            <person name="Kobayashi N."/>
            <person name="Machita K."/>
            <person name="Maehara T."/>
            <person name="Masukawa M."/>
            <person name="Mizubayashi T."/>
            <person name="Mukai Y."/>
            <person name="Nagasaki H."/>
            <person name="Nagata Y."/>
            <person name="Naito S."/>
            <person name="Nakashima M."/>
            <person name="Nakama Y."/>
            <person name="Nakamichi Y."/>
            <person name="Nakamura M."/>
            <person name="Meguro A."/>
            <person name="Negishi M."/>
            <person name="Ohta I."/>
            <person name="Ohta T."/>
            <person name="Okamoto M."/>
            <person name="Ono N."/>
            <person name="Saji S."/>
            <person name="Sakaguchi M."/>
            <person name="Sakai K."/>
            <person name="Shibata M."/>
            <person name="Shimokawa T."/>
            <person name="Song J."/>
            <person name="Takazaki Y."/>
            <person name="Terasawa K."/>
            <person name="Tsugane M."/>
            <person name="Tsuji K."/>
            <person name="Ueda S."/>
            <person name="Waki K."/>
            <person name="Yamagata H."/>
            <person name="Yamamoto M."/>
            <person name="Yamamoto S."/>
            <person name="Yamane H."/>
            <person name="Yoshiki S."/>
            <person name="Yoshihara R."/>
            <person name="Yukawa K."/>
            <person name="Zhong H."/>
            <person name="Yano M."/>
            <person name="Yuan Q."/>
            <person name="Ouyang S."/>
            <person name="Liu J."/>
            <person name="Jones K.M."/>
            <person name="Gansberger K."/>
            <person name="Moffat K."/>
            <person name="Hill J."/>
            <person name="Bera J."/>
            <person name="Fadrosh D."/>
            <person name="Jin S."/>
            <person name="Johri S."/>
            <person name="Kim M."/>
            <person name="Overton L."/>
            <person name="Reardon M."/>
            <person name="Tsitrin T."/>
            <person name="Vuong H."/>
            <person name="Weaver B."/>
            <person name="Ciecko A."/>
            <person name="Tallon L."/>
            <person name="Jackson J."/>
            <person name="Pai G."/>
            <person name="Aken S.V."/>
            <person name="Utterback T."/>
            <person name="Reidmuller S."/>
            <person name="Feldblyum T."/>
            <person name="Hsiao J."/>
            <person name="Zismann V."/>
            <person name="Iobst S."/>
            <person name="de Vazeille A.R."/>
            <person name="Buell C.R."/>
            <person name="Ying K."/>
            <person name="Li Y."/>
            <person name="Lu T."/>
            <person name="Huang Y."/>
            <person name="Zhao Q."/>
            <person name="Feng Q."/>
            <person name="Zhang L."/>
            <person name="Zhu J."/>
            <person name="Weng Q."/>
            <person name="Mu J."/>
            <person name="Lu Y."/>
            <person name="Fan D."/>
            <person name="Liu Y."/>
            <person name="Guan J."/>
            <person name="Zhang Y."/>
            <person name="Yu S."/>
            <person name="Liu X."/>
            <person name="Zhang Y."/>
            <person name="Hong G."/>
            <person name="Han B."/>
            <person name="Choisne N."/>
            <person name="Demange N."/>
            <person name="Orjeda G."/>
            <person name="Samain S."/>
            <person name="Cattolico L."/>
            <person name="Pelletier E."/>
            <person name="Couloux A."/>
            <person name="Segurens B."/>
            <person name="Wincker P."/>
            <person name="D'Hont A."/>
            <person name="Scarpelli C."/>
            <person name="Weissenbach J."/>
            <person name="Salanoubat M."/>
            <person name="Quetier F."/>
            <person name="Yu Y."/>
            <person name="Kim H.R."/>
            <person name="Rambo T."/>
            <person name="Currie J."/>
            <person name="Collura K."/>
            <person name="Luo M."/>
            <person name="Yang T."/>
            <person name="Ammiraju J.S.S."/>
            <person name="Engler F."/>
            <person name="Soderlund C."/>
            <person name="Wing R.A."/>
            <person name="Palmer L.E."/>
            <person name="de la Bastide M."/>
            <person name="Spiegel L."/>
            <person name="Nascimento L."/>
            <person name="Zutavern T."/>
            <person name="O'Shaughnessy A."/>
            <person name="Dike S."/>
            <person name="Dedhia N."/>
            <person name="Preston R."/>
            <person name="Balija V."/>
            <person name="McCombie W.R."/>
            <person name="Chow T."/>
            <person name="Chen H."/>
            <person name="Chung M."/>
            <person name="Chen C."/>
            <person name="Shaw J."/>
            <person name="Wu H."/>
            <person name="Hsiao K."/>
            <person name="Chao Y."/>
            <person name="Chu M."/>
            <person name="Cheng C."/>
            <person name="Hour A."/>
            <person name="Lee P."/>
            <person name="Lin S."/>
            <person name="Lin Y."/>
            <person name="Liou J."/>
            <person name="Liu S."/>
            <person name="Hsing Y."/>
            <person name="Raghuvanshi S."/>
            <person name="Mohanty A."/>
            <person name="Bharti A.K."/>
            <person name="Gaur A."/>
            <person name="Gupta V."/>
            <person name="Kumar D."/>
            <person name="Ravi V."/>
            <person name="Vij S."/>
            <person name="Kapur A."/>
            <person name="Khurana P."/>
            <person name="Khurana P."/>
            <person name="Khurana J.P."/>
            <person name="Tyagi A.K."/>
            <person name="Gaikwad K."/>
            <person name="Singh A."/>
            <person name="Dalal V."/>
            <person name="Srivastava S."/>
            <person name="Dixit A."/>
            <person name="Pal A.K."/>
            <person name="Ghazi I.A."/>
            <person name="Yadav M."/>
            <person name="Pandit A."/>
            <person name="Bhargava A."/>
            <person name="Sureshbabu K."/>
            <person name="Batra K."/>
            <person name="Sharma T.R."/>
            <person name="Mohapatra T."/>
            <person name="Singh N.K."/>
            <person name="Messing J."/>
            <person name="Nelson A.B."/>
            <person name="Fuks G."/>
            <person name="Kavchok S."/>
            <person name="Keizer G."/>
            <person name="Linton E."/>
            <person name="Llaca V."/>
            <person name="Song R."/>
            <person name="Tanyolac B."/>
            <person name="Young S."/>
            <person name="Ho-Il K."/>
            <person name="Hahn J.H."/>
            <person name="Sangsakoo G."/>
            <person name="Vanavichit A."/>
            <person name="de Mattos Luiz.A.T."/>
            <person name="Zimmer P.D."/>
            <person name="Malone G."/>
            <person name="Dellagostin O."/>
            <person name="de Oliveira A.C."/>
            <person name="Bevan M."/>
            <person name="Bancroft I."/>
            <person name="Minx P."/>
            <person name="Cordum H."/>
            <person name="Wilson R."/>
            <person name="Cheng Z."/>
            <person name="Jin W."/>
            <person name="Jiang J."/>
            <person name="Leong S.A."/>
            <person name="Iwama H."/>
            <person name="Gojobori T."/>
            <person name="Itoh T."/>
            <person name="Niimura Y."/>
            <person name="Fujii Y."/>
            <person name="Habara T."/>
            <person name="Sakai H."/>
            <person name="Sato Y."/>
            <person name="Wilson G."/>
            <person name="Kumar K."/>
            <person name="McCouch S."/>
            <person name="Juretic N."/>
            <person name="Hoen D."/>
            <person name="Wright S."/>
            <person name="Bruskiewich R."/>
            <person name="Bureau T."/>
            <person name="Miyao A."/>
            <person name="Hirochika H."/>
            <person name="Nishikawa T."/>
            <person name="Kadowaki K."/>
            <person name="Sugiura M."/>
            <person name="Burr B."/>
            <person name="Sasaki T."/>
        </authorList>
    </citation>
    <scope>NUCLEOTIDE SEQUENCE [LARGE SCALE GENOMIC DNA]</scope>
    <source>
        <strain evidence="2">cv. Nipponbare</strain>
    </source>
</reference>
<accession>A0A0P0XBR0</accession>
<organism evidence="1 2">
    <name type="scientific">Oryza sativa subsp. japonica</name>
    <name type="common">Rice</name>
    <dbReference type="NCBI Taxonomy" id="39947"/>
    <lineage>
        <taxon>Eukaryota</taxon>
        <taxon>Viridiplantae</taxon>
        <taxon>Streptophyta</taxon>
        <taxon>Embryophyta</taxon>
        <taxon>Tracheophyta</taxon>
        <taxon>Spermatophyta</taxon>
        <taxon>Magnoliopsida</taxon>
        <taxon>Liliopsida</taxon>
        <taxon>Poales</taxon>
        <taxon>Poaceae</taxon>
        <taxon>BOP clade</taxon>
        <taxon>Oryzoideae</taxon>
        <taxon>Oryzeae</taxon>
        <taxon>Oryzinae</taxon>
        <taxon>Oryza</taxon>
        <taxon>Oryza sativa</taxon>
    </lineage>
</organism>
<proteinExistence type="predicted"/>
<evidence type="ECO:0000313" key="1">
    <source>
        <dbReference type="EMBL" id="BAH94096.1"/>
    </source>
</evidence>
<dbReference type="AlphaFoldDB" id="A0A0P0XBR0"/>
<protein>
    <submittedName>
        <fullName evidence="1">Os08g0130700 protein</fullName>
    </submittedName>
</protein>
<gene>
    <name evidence="1" type="ordered locus">Os08g0130700</name>
</gene>
<evidence type="ECO:0000313" key="2">
    <source>
        <dbReference type="Proteomes" id="UP000000763"/>
    </source>
</evidence>